<keyword evidence="3" id="KW-1185">Reference proteome</keyword>
<dbReference type="Proteomes" id="UP000827549">
    <property type="component" value="Chromosome 7"/>
</dbReference>
<gene>
    <name evidence="2" type="ORF">LOC62_07G009272</name>
</gene>
<dbReference type="GeneID" id="87812435"/>
<dbReference type="RefSeq" id="XP_062631812.1">
    <property type="nucleotide sequence ID" value="XM_062775828.1"/>
</dbReference>
<name>A0AAF0YK06_9TREE</name>
<evidence type="ECO:0000313" key="2">
    <source>
        <dbReference type="EMBL" id="WOO85786.1"/>
    </source>
</evidence>
<dbReference type="AlphaFoldDB" id="A0AAF0YK06"/>
<evidence type="ECO:0000313" key="3">
    <source>
        <dbReference type="Proteomes" id="UP000827549"/>
    </source>
</evidence>
<proteinExistence type="predicted"/>
<feature type="region of interest" description="Disordered" evidence="1">
    <location>
        <begin position="1"/>
        <end position="33"/>
    </location>
</feature>
<reference evidence="2" key="1">
    <citation type="submission" date="2023-10" db="EMBL/GenBank/DDBJ databases">
        <authorList>
            <person name="Noh H."/>
        </authorList>
    </citation>
    <scope>NUCLEOTIDE SEQUENCE</scope>
    <source>
        <strain evidence="2">DUCC4014</strain>
    </source>
</reference>
<dbReference type="EMBL" id="CP086720">
    <property type="protein sequence ID" value="WOO85786.1"/>
    <property type="molecule type" value="Genomic_DNA"/>
</dbReference>
<feature type="compositionally biased region" description="Pro residues" evidence="1">
    <location>
        <begin position="1"/>
        <end position="20"/>
    </location>
</feature>
<organism evidence="2 3">
    <name type="scientific">Vanrija pseudolonga</name>
    <dbReference type="NCBI Taxonomy" id="143232"/>
    <lineage>
        <taxon>Eukaryota</taxon>
        <taxon>Fungi</taxon>
        <taxon>Dikarya</taxon>
        <taxon>Basidiomycota</taxon>
        <taxon>Agaricomycotina</taxon>
        <taxon>Tremellomycetes</taxon>
        <taxon>Trichosporonales</taxon>
        <taxon>Trichosporonaceae</taxon>
        <taxon>Vanrija</taxon>
    </lineage>
</organism>
<sequence length="278" mass="31597">MQQVAGPPPPPPPGPRGPPQEPHHQEPVQGYSHGWPQRMPYAHRYFPQPQHLARTVPSVNNDGYNFMLVCHSVREHVRPNSPMIEHVGFLLRREVMTSLSPFVDSLTKDFPPGEVSLWLDETEANVAALLEVCNLLPDKPPQAQTFHPTARQYMGAGVIATKYNFAALVPSIQYHILNAPPRETAWQFEEIAFFLNFAHTSRSPALWDMCIRYLGAWRSQLDPRRLPRERTRELDPKVHRVLLTFAACTRGRTLFDGLEGIKVKYGGVDEPYVVVEPE</sequence>
<protein>
    <submittedName>
        <fullName evidence="2">Uncharacterized protein</fullName>
    </submittedName>
</protein>
<accession>A0AAF0YK06</accession>
<evidence type="ECO:0000256" key="1">
    <source>
        <dbReference type="SAM" id="MobiDB-lite"/>
    </source>
</evidence>